<dbReference type="InterPro" id="IPR030934">
    <property type="entry name" value="Intein_C"/>
</dbReference>
<dbReference type="EC" id="2.7.7.7" evidence="1"/>
<dbReference type="GO" id="GO:0016539">
    <property type="term" value="P:intein-mediated protein splicing"/>
    <property type="evidence" value="ECO:0007669"/>
    <property type="project" value="InterPro"/>
</dbReference>
<dbReference type="InterPro" id="IPR006141">
    <property type="entry name" value="Intein_N"/>
</dbReference>
<keyword evidence="5" id="KW-0068">Autocatalytic cleavage</keyword>
<dbReference type="PANTHER" id="PTHR32294:SF0">
    <property type="entry name" value="DNA POLYMERASE III SUBUNIT ALPHA"/>
    <property type="match status" value="1"/>
</dbReference>
<evidence type="ECO:0000256" key="3">
    <source>
        <dbReference type="ARBA" id="ARBA00022695"/>
    </source>
</evidence>
<feature type="domain" description="DOD-type homing endonuclease" evidence="9">
    <location>
        <begin position="227"/>
        <end position="372"/>
    </location>
</feature>
<evidence type="ECO:0000256" key="7">
    <source>
        <dbReference type="ARBA" id="ARBA00023000"/>
    </source>
</evidence>
<evidence type="ECO:0000313" key="10">
    <source>
        <dbReference type="EMBL" id="SSA34421.1"/>
    </source>
</evidence>
<dbReference type="PROSITE" id="PS50819">
    <property type="entry name" value="INTEIN_ENDONUCLEASE"/>
    <property type="match status" value="1"/>
</dbReference>
<keyword evidence="3" id="KW-0548">Nucleotidyltransferase</keyword>
<dbReference type="GO" id="GO:0003887">
    <property type="term" value="F:DNA-directed DNA polymerase activity"/>
    <property type="evidence" value="ECO:0007669"/>
    <property type="project" value="UniProtKB-KW"/>
</dbReference>
<dbReference type="EMBL" id="UESZ01000001">
    <property type="protein sequence ID" value="SSA34421.1"/>
    <property type="molecule type" value="Genomic_DNA"/>
</dbReference>
<proteinExistence type="predicted"/>
<dbReference type="CDD" id="cd00081">
    <property type="entry name" value="Hint"/>
    <property type="match status" value="1"/>
</dbReference>
<keyword evidence="4" id="KW-0235">DNA replication</keyword>
<dbReference type="Pfam" id="PF14579">
    <property type="entry name" value="HHH_6"/>
    <property type="match status" value="1"/>
</dbReference>
<dbReference type="SUPFAM" id="SSF89550">
    <property type="entry name" value="PHP domain-like"/>
    <property type="match status" value="1"/>
</dbReference>
<dbReference type="InterPro" id="IPR027434">
    <property type="entry name" value="Homing_endonucl"/>
</dbReference>
<name>A0A2Y8ZPY7_9MICO</name>
<keyword evidence="7" id="KW-0651">Protein splicing</keyword>
<dbReference type="OrthoDB" id="3268078at2"/>
<dbReference type="PROSITE" id="PS50817">
    <property type="entry name" value="INTEIN_N_TER"/>
    <property type="match status" value="1"/>
</dbReference>
<dbReference type="InterPro" id="IPR003587">
    <property type="entry name" value="Hint_dom_N"/>
</dbReference>
<protein>
    <recommendedName>
        <fullName evidence="1">DNA-directed DNA polymerase</fullName>
        <ecNumber evidence="1">2.7.7.7</ecNumber>
    </recommendedName>
</protein>
<dbReference type="Proteomes" id="UP000250028">
    <property type="component" value="Unassembled WGS sequence"/>
</dbReference>
<dbReference type="Gene3D" id="1.10.150.870">
    <property type="match status" value="1"/>
</dbReference>
<dbReference type="Gene3D" id="3.10.28.10">
    <property type="entry name" value="Homing endonucleases"/>
    <property type="match status" value="1"/>
</dbReference>
<dbReference type="PROSITE" id="PS50818">
    <property type="entry name" value="INTEIN_C_TER"/>
    <property type="match status" value="1"/>
</dbReference>
<dbReference type="PRINTS" id="PR00379">
    <property type="entry name" value="INTEIN"/>
</dbReference>
<dbReference type="Pfam" id="PF02811">
    <property type="entry name" value="PHP"/>
    <property type="match status" value="2"/>
</dbReference>
<comment type="catalytic activity">
    <reaction evidence="8">
        <text>DNA(n) + a 2'-deoxyribonucleoside 5'-triphosphate = DNA(n+1) + diphosphate</text>
        <dbReference type="Rhea" id="RHEA:22508"/>
        <dbReference type="Rhea" id="RHEA-COMP:17339"/>
        <dbReference type="Rhea" id="RHEA-COMP:17340"/>
        <dbReference type="ChEBI" id="CHEBI:33019"/>
        <dbReference type="ChEBI" id="CHEBI:61560"/>
        <dbReference type="ChEBI" id="CHEBI:173112"/>
        <dbReference type="EC" id="2.7.7.7"/>
    </reaction>
</comment>
<dbReference type="SMART" id="SM00481">
    <property type="entry name" value="POLIIIAc"/>
    <property type="match status" value="1"/>
</dbReference>
<dbReference type="InterPro" id="IPR003141">
    <property type="entry name" value="Pol/His_phosphatase_N"/>
</dbReference>
<dbReference type="InterPro" id="IPR040982">
    <property type="entry name" value="DNA_pol3_finger"/>
</dbReference>
<dbReference type="InterPro" id="IPR004805">
    <property type="entry name" value="DnaE2/DnaE/PolC"/>
</dbReference>
<keyword evidence="2" id="KW-0808">Transferase</keyword>
<accession>A0A2Y8ZPY7</accession>
<evidence type="ECO:0000256" key="5">
    <source>
        <dbReference type="ARBA" id="ARBA00022813"/>
    </source>
</evidence>
<evidence type="ECO:0000256" key="4">
    <source>
        <dbReference type="ARBA" id="ARBA00022705"/>
    </source>
</evidence>
<dbReference type="InterPro" id="IPR004042">
    <property type="entry name" value="Intein_endonuc_central"/>
</dbReference>
<dbReference type="InterPro" id="IPR011708">
    <property type="entry name" value="DNA_pol3_alpha_NTPase_dom"/>
</dbReference>
<dbReference type="NCBIfam" id="TIGR00594">
    <property type="entry name" value="polc"/>
    <property type="match status" value="1"/>
</dbReference>
<organism evidence="10 11">
    <name type="scientific">Branchiibius hedensis</name>
    <dbReference type="NCBI Taxonomy" id="672460"/>
    <lineage>
        <taxon>Bacteria</taxon>
        <taxon>Bacillati</taxon>
        <taxon>Actinomycetota</taxon>
        <taxon>Actinomycetes</taxon>
        <taxon>Micrococcales</taxon>
        <taxon>Dermacoccaceae</taxon>
        <taxon>Branchiibius</taxon>
    </lineage>
</organism>
<dbReference type="Pfam" id="PF14528">
    <property type="entry name" value="LAGLIDADG_3"/>
    <property type="match status" value="1"/>
</dbReference>
<dbReference type="InterPro" id="IPR036844">
    <property type="entry name" value="Hint_dom_sf"/>
</dbReference>
<dbReference type="SMART" id="SM00306">
    <property type="entry name" value="HintN"/>
    <property type="match status" value="1"/>
</dbReference>
<keyword evidence="6" id="KW-0239">DNA-directed DNA polymerase</keyword>
<dbReference type="SUPFAM" id="SSF51294">
    <property type="entry name" value="Hedgehog/intein (Hint) domain"/>
    <property type="match status" value="1"/>
</dbReference>
<dbReference type="PANTHER" id="PTHR32294">
    <property type="entry name" value="DNA POLYMERASE III SUBUNIT ALPHA"/>
    <property type="match status" value="1"/>
</dbReference>
<dbReference type="SUPFAM" id="SSF55608">
    <property type="entry name" value="Homing endonucleases"/>
    <property type="match status" value="1"/>
</dbReference>
<sequence>MADFVHLHNHTEHSPLDGLQRAREMVAAAAADGQRAIAVTDHGSLGGTMALARAADEFGLKAIGGCLLRGQEIYTSAGVKAVEDVEVGDLVLTHRGRFRPVVRTMTRRYEGRGFRMHLSGRYSRTLTLTEEHPILIRTRDGRVDWTKPGEIVAGRPGKREGASAWNSWVCLPKLEQKTYIIDMATVLLASDGWSFRPNAVKSYRRQHAPCEWPVPRMLEIDSDLAYLMGVYAAEGHLGVRQGEPNGRIGTTHHISEQFIVDRIARVANRFGAQLISRPRGGYRERTINAEFNCLPIALLLADTVKRGASSKTVPAGIMTAPLDVKRSFVRGLLDGDGRTVGLPSNTNNRADLRTTSPHLAWGLRALLADEGFFPHVGRKSRAPFQDIYQVPYNPLRSYPYGKHDESFSYRPVARVDEIRIEDDVFNFEVEEDNSYVSDFVLHNCEGYLAIGSRFEQNTATSESGFEGSKVRRYHHLTMLAASRIGWTNLVTLSNEAAKTVWYQPRMDYDLMAQHSDGLILGTGCLGGPVIAAMLDNPDDALARGIAETERLLACVGGDKDRLFVEVMDHGIPAQRAVMDNLTAIAAHFGLRMVATNDAHFTHEHEQADHDRLLAVGVNKSFDDPDRFRFNGTGYWLRTGAQMRQVFPDRIGGQDVVANSLAIAEQVEDTLSAFLPTSRMRLPKFPVPAKIQRASERRGDPSPQDTLLRLYVLDGAKQRFGETIPSEVTERIDFELGVISGFGFADYFLILTELAHWVRSQGHNLGPGRGSAAGSMVAFCLTITDVDPIEHGLLFERFLDVTRKGMPDIDLDFPQELVGDVVAHLQEVWGERHVAQIGTYGTKKAKSLVRDMTRLGGDPSLGERLSEAIPKINKGLAVLMDPTHADGAALRDLVGADPKAAAVIQQCLPLEGVKASPGIHACGIVLCDEPLDDLIPMRVDSKTGQWVTTWEAGELESVGFVKFDRLALKNLDVIAGCTKMIQAATGEIVDTRYGHLPMDGASDPRAKAAWDLLAAGDTAGLFQVSSSGMTKLVKGIAPQSLSELSDAVALYRPGPMRAGMHERYVARKRGDEPATYDYLTSDPAEQAALTSVLDGSMGLIVVQEDLMALSRAVSGFGPGRRNRLRKAFSKKLKEEMDALYDEFIAGGLAVTVDDPDKDTEASIRFSRKTLDALWTTFSASAEYLFNRSHSAPYAYIAYQTAFLKANWPAHYAAAQLAVTEKDSDRLPVLHSIRHSGISVLGPDLLGGGLDTAAVDERTIRIGLSEIVGVKDNAAALLAARDCDGPFTSLGDVVARAKAADGRKLPINVIEGLIDAGALDGLGHPRMGMLAVVRAFGADVAGDDFDVPVPDIEFSTTERAERERARLGVVIGTHPLTVMQTHVREWNPTGDQSPCVPVAGLRPAANVVTKAVVSEWVERPARNGGMRANFTLEGSTGAITGVIWPNRLAVATAASGGRHPVPGDIIAMRGRVKVVTMRKDDNDDVDGETDDEIIEDSQVEMVGANFWLADFDDPARDQLPPWQALRRPIELAPRPTIAGNAGTVTMTAADTVLELDAEMVDSTVTLRRRMRLRFGRVVTRDEMTRVSRLWTDMEPGEAIDLSTKGFEVAHEVRLIRM</sequence>
<reference evidence="11" key="1">
    <citation type="submission" date="2016-10" db="EMBL/GenBank/DDBJ databases">
        <authorList>
            <person name="Varghese N."/>
            <person name="Submissions S."/>
        </authorList>
    </citation>
    <scope>NUCLEOTIDE SEQUENCE [LARGE SCALE GENOMIC DNA]</scope>
    <source>
        <strain evidence="11">DSM 22951</strain>
    </source>
</reference>
<evidence type="ECO:0000259" key="9">
    <source>
        <dbReference type="PROSITE" id="PS50819"/>
    </source>
</evidence>
<dbReference type="InterPro" id="IPR006142">
    <property type="entry name" value="INTEIN"/>
</dbReference>
<evidence type="ECO:0000256" key="8">
    <source>
        <dbReference type="ARBA" id="ARBA00049244"/>
    </source>
</evidence>
<keyword evidence="11" id="KW-1185">Reference proteome</keyword>
<dbReference type="GO" id="GO:0008408">
    <property type="term" value="F:3'-5' exonuclease activity"/>
    <property type="evidence" value="ECO:0007669"/>
    <property type="project" value="InterPro"/>
</dbReference>
<dbReference type="InterPro" id="IPR004860">
    <property type="entry name" value="LAGLIDADG_dom"/>
</dbReference>
<dbReference type="GO" id="GO:0004519">
    <property type="term" value="F:endonuclease activity"/>
    <property type="evidence" value="ECO:0007669"/>
    <property type="project" value="InterPro"/>
</dbReference>
<evidence type="ECO:0000313" key="11">
    <source>
        <dbReference type="Proteomes" id="UP000250028"/>
    </source>
</evidence>
<dbReference type="GO" id="GO:0006260">
    <property type="term" value="P:DNA replication"/>
    <property type="evidence" value="ECO:0007669"/>
    <property type="project" value="UniProtKB-KW"/>
</dbReference>
<dbReference type="Gene3D" id="3.20.20.140">
    <property type="entry name" value="Metal-dependent hydrolases"/>
    <property type="match status" value="2"/>
</dbReference>
<evidence type="ECO:0000256" key="2">
    <source>
        <dbReference type="ARBA" id="ARBA00022679"/>
    </source>
</evidence>
<dbReference type="Pfam" id="PF07733">
    <property type="entry name" value="DNA_pol3_alpha"/>
    <property type="match status" value="1"/>
</dbReference>
<dbReference type="InterPro" id="IPR016195">
    <property type="entry name" value="Pol/histidinol_Pase-like"/>
</dbReference>
<dbReference type="Pfam" id="PF17657">
    <property type="entry name" value="DNA_pol3_finger"/>
    <property type="match status" value="1"/>
</dbReference>
<gene>
    <name evidence="10" type="ORF">SAMN04489750_1740</name>
</gene>
<dbReference type="RefSeq" id="WP_109684997.1">
    <property type="nucleotide sequence ID" value="NZ_QGDN01000001.1"/>
</dbReference>
<dbReference type="InterPro" id="IPR029460">
    <property type="entry name" value="DNAPol_HHH"/>
</dbReference>
<dbReference type="InterPro" id="IPR004013">
    <property type="entry name" value="PHP_dom"/>
</dbReference>
<evidence type="ECO:0000256" key="6">
    <source>
        <dbReference type="ARBA" id="ARBA00022932"/>
    </source>
</evidence>
<evidence type="ECO:0000256" key="1">
    <source>
        <dbReference type="ARBA" id="ARBA00012417"/>
    </source>
</evidence>